<accession>A0A8H3L9V4</accession>
<comment type="caution">
    <text evidence="1">The sequence shown here is derived from an EMBL/GenBank/DDBJ whole genome shotgun (WGS) entry which is preliminary data.</text>
</comment>
<evidence type="ECO:0000313" key="2">
    <source>
        <dbReference type="Proteomes" id="UP000615446"/>
    </source>
</evidence>
<sequence>MSFSILISTLQDVYSIIFLWPVKPPILYKPTFSKGVLLLQNPKYLDLKFYKYRASVKYIYIINFLMTSERRNFRA</sequence>
<dbReference type="EMBL" id="BLAL01000058">
    <property type="protein sequence ID" value="GES81677.1"/>
    <property type="molecule type" value="Genomic_DNA"/>
</dbReference>
<proteinExistence type="predicted"/>
<gene>
    <name evidence="1" type="ORF">RCL2_000892200</name>
</gene>
<name>A0A8H3L9V4_9GLOM</name>
<dbReference type="Proteomes" id="UP000615446">
    <property type="component" value="Unassembled WGS sequence"/>
</dbReference>
<dbReference type="AlphaFoldDB" id="A0A8H3L9V4"/>
<evidence type="ECO:0000313" key="1">
    <source>
        <dbReference type="EMBL" id="GES81677.1"/>
    </source>
</evidence>
<reference evidence="1" key="1">
    <citation type="submission" date="2019-10" db="EMBL/GenBank/DDBJ databases">
        <title>Conservation and host-specific expression of non-tandemly repeated heterogenous ribosome RNA gene in arbuscular mycorrhizal fungi.</title>
        <authorList>
            <person name="Maeda T."/>
            <person name="Kobayashi Y."/>
            <person name="Nakagawa T."/>
            <person name="Ezawa T."/>
            <person name="Yamaguchi K."/>
            <person name="Bino T."/>
            <person name="Nishimoto Y."/>
            <person name="Shigenobu S."/>
            <person name="Kawaguchi M."/>
        </authorList>
    </citation>
    <scope>NUCLEOTIDE SEQUENCE</scope>
    <source>
        <strain evidence="1">HR1</strain>
    </source>
</reference>
<organism evidence="1 2">
    <name type="scientific">Rhizophagus clarus</name>
    <dbReference type="NCBI Taxonomy" id="94130"/>
    <lineage>
        <taxon>Eukaryota</taxon>
        <taxon>Fungi</taxon>
        <taxon>Fungi incertae sedis</taxon>
        <taxon>Mucoromycota</taxon>
        <taxon>Glomeromycotina</taxon>
        <taxon>Glomeromycetes</taxon>
        <taxon>Glomerales</taxon>
        <taxon>Glomeraceae</taxon>
        <taxon>Rhizophagus</taxon>
    </lineage>
</organism>
<protein>
    <submittedName>
        <fullName evidence="1">Uncharacterized protein</fullName>
    </submittedName>
</protein>